<proteinExistence type="predicted"/>
<gene>
    <name evidence="2" type="ORF">Air01nite_36320</name>
</gene>
<evidence type="ECO:0000313" key="2">
    <source>
        <dbReference type="EMBL" id="GIF57537.1"/>
    </source>
</evidence>
<name>A0ABQ4C453_9ACTN</name>
<dbReference type="Proteomes" id="UP000624325">
    <property type="component" value="Unassembled WGS sequence"/>
</dbReference>
<protein>
    <recommendedName>
        <fullName evidence="4">DUF998 domain-containing protein</fullName>
    </recommendedName>
</protein>
<feature type="transmembrane region" description="Helical" evidence="1">
    <location>
        <begin position="131"/>
        <end position="153"/>
    </location>
</feature>
<reference evidence="2 3" key="1">
    <citation type="submission" date="2021-01" db="EMBL/GenBank/DDBJ databases">
        <title>Whole genome shotgun sequence of Asanoa iriomotensis NBRC 100142.</title>
        <authorList>
            <person name="Komaki H."/>
            <person name="Tamura T."/>
        </authorList>
    </citation>
    <scope>NUCLEOTIDE SEQUENCE [LARGE SCALE GENOMIC DNA]</scope>
    <source>
        <strain evidence="2 3">NBRC 100142</strain>
    </source>
</reference>
<comment type="caution">
    <text evidence="2">The sequence shown here is derived from an EMBL/GenBank/DDBJ whole genome shotgun (WGS) entry which is preliminary data.</text>
</comment>
<accession>A0ABQ4C453</accession>
<feature type="transmembrane region" description="Helical" evidence="1">
    <location>
        <begin position="25"/>
        <end position="45"/>
    </location>
</feature>
<dbReference type="EMBL" id="BONC01000024">
    <property type="protein sequence ID" value="GIF57537.1"/>
    <property type="molecule type" value="Genomic_DNA"/>
</dbReference>
<organism evidence="2 3">
    <name type="scientific">Asanoa iriomotensis</name>
    <dbReference type="NCBI Taxonomy" id="234613"/>
    <lineage>
        <taxon>Bacteria</taxon>
        <taxon>Bacillati</taxon>
        <taxon>Actinomycetota</taxon>
        <taxon>Actinomycetes</taxon>
        <taxon>Micromonosporales</taxon>
        <taxon>Micromonosporaceae</taxon>
        <taxon>Asanoa</taxon>
    </lineage>
</organism>
<evidence type="ECO:0008006" key="4">
    <source>
        <dbReference type="Google" id="ProtNLM"/>
    </source>
</evidence>
<evidence type="ECO:0000256" key="1">
    <source>
        <dbReference type="SAM" id="Phobius"/>
    </source>
</evidence>
<dbReference type="Pfam" id="PF06197">
    <property type="entry name" value="DUF998"/>
    <property type="match status" value="1"/>
</dbReference>
<feature type="transmembrane region" description="Helical" evidence="1">
    <location>
        <begin position="184"/>
        <end position="208"/>
    </location>
</feature>
<keyword evidence="1" id="KW-0812">Transmembrane</keyword>
<dbReference type="InterPro" id="IPR009339">
    <property type="entry name" value="DUF998"/>
</dbReference>
<keyword evidence="3" id="KW-1185">Reference proteome</keyword>
<keyword evidence="1" id="KW-1133">Transmembrane helix</keyword>
<sequence length="211" mass="21703">MKEIDMTATTACATPALADRVTKSLLGYGVIAGPLYVAVSLAQAYTREGFDPTRHAWSMLQNGSLGWIQTTNLIVSGLMVVAAAVGVRRAVGRGAVPLGIYGVGMVVAGLFRADPGRGFPAGAADTVSWHGLVHLGAAGVGFVGLTVACFLLARPSGFPLFSRAVAVFFVASFVAMNASGGAAWGLLTFTAGVLLVSAWVSVLSVRLYRAV</sequence>
<feature type="transmembrane region" description="Helical" evidence="1">
    <location>
        <begin position="65"/>
        <end position="87"/>
    </location>
</feature>
<keyword evidence="1" id="KW-0472">Membrane</keyword>
<evidence type="ECO:0000313" key="3">
    <source>
        <dbReference type="Proteomes" id="UP000624325"/>
    </source>
</evidence>
<feature type="transmembrane region" description="Helical" evidence="1">
    <location>
        <begin position="160"/>
        <end position="178"/>
    </location>
</feature>
<feature type="transmembrane region" description="Helical" evidence="1">
    <location>
        <begin position="94"/>
        <end position="111"/>
    </location>
</feature>